<reference evidence="1 2" key="1">
    <citation type="journal article" date="2008" name="PLoS ONE">
        <title>Environmental adaptation: genomic analysis of the piezotolerant and psychrotolerant deep-sea iron reducing bacterium Shewanella piezotolerans WP3.</title>
        <authorList>
            <person name="Wang F."/>
            <person name="Wang J."/>
            <person name="Jian H."/>
            <person name="Zhang B."/>
            <person name="Li S."/>
            <person name="Wang F."/>
            <person name="Zeng X."/>
            <person name="Gao L."/>
            <person name="Bartlett D.H."/>
            <person name="Yu J."/>
            <person name="Hu S."/>
            <person name="Xiao X."/>
        </authorList>
    </citation>
    <scope>NUCLEOTIDE SEQUENCE [LARGE SCALE GENOMIC DNA]</scope>
    <source>
        <strain evidence="2">WP3 / JCM 13877</strain>
    </source>
</reference>
<accession>B8CPA5</accession>
<name>B8CPA5_SHEPW</name>
<dbReference type="HOGENOM" id="CLU_3391303_0_0_6"/>
<evidence type="ECO:0000313" key="1">
    <source>
        <dbReference type="EMBL" id="ACJ29349.1"/>
    </source>
</evidence>
<protein>
    <submittedName>
        <fullName evidence="1">Uncharacterized protein</fullName>
    </submittedName>
</protein>
<organism evidence="1 2">
    <name type="scientific">Shewanella piezotolerans (strain WP3 / JCM 13877)</name>
    <dbReference type="NCBI Taxonomy" id="225849"/>
    <lineage>
        <taxon>Bacteria</taxon>
        <taxon>Pseudomonadati</taxon>
        <taxon>Pseudomonadota</taxon>
        <taxon>Gammaproteobacteria</taxon>
        <taxon>Alteromonadales</taxon>
        <taxon>Shewanellaceae</taxon>
        <taxon>Shewanella</taxon>
    </lineage>
</organism>
<dbReference type="EMBL" id="CP000472">
    <property type="protein sequence ID" value="ACJ29349.1"/>
    <property type="molecule type" value="Genomic_DNA"/>
</dbReference>
<keyword evidence="2" id="KW-1185">Reference proteome</keyword>
<proteinExistence type="predicted"/>
<dbReference type="Proteomes" id="UP000000753">
    <property type="component" value="Chromosome"/>
</dbReference>
<dbReference type="KEGG" id="swp:swp_2612"/>
<sequence>MSFKLGYKGVNRLAALKLMWYIRATFFGQKEW</sequence>
<gene>
    <name evidence="1" type="ordered locus">swp_2612</name>
</gene>
<dbReference type="AlphaFoldDB" id="B8CPA5"/>
<evidence type="ECO:0000313" key="2">
    <source>
        <dbReference type="Proteomes" id="UP000000753"/>
    </source>
</evidence>